<comment type="similarity">
    <text evidence="2">Belongs to the MreD family.</text>
</comment>
<evidence type="ECO:0000256" key="2">
    <source>
        <dbReference type="ARBA" id="ARBA00007776"/>
    </source>
</evidence>
<protein>
    <submittedName>
        <fullName evidence="9">Uncharacterized protein</fullName>
    </submittedName>
</protein>
<sequence>MIKQFSIPVLLFILVAAVQLTVVPLISISGIAPNLLMVLITFYALRYGQIFGMSLGFILGFLYDLISGGAVGVNMFAMTISGFIAGYFYNENKIEINTATMNFFYINLVAAVAYSFLYTLIAAARPDLNLFILLIEGSLLPALYTSVFALPVVIAMPRRELR</sequence>
<comment type="subcellular location">
    <subcellularLocation>
        <location evidence="1">Cell membrane</location>
        <topology evidence="1">Multi-pass membrane protein</topology>
    </subcellularLocation>
</comment>
<dbReference type="GO" id="GO:0005886">
    <property type="term" value="C:plasma membrane"/>
    <property type="evidence" value="ECO:0007669"/>
    <property type="project" value="UniProtKB-SubCell"/>
</dbReference>
<feature type="transmembrane region" description="Helical" evidence="8">
    <location>
        <begin position="6"/>
        <end position="28"/>
    </location>
</feature>
<dbReference type="HOGENOM" id="CLU_1633166_0_0_10"/>
<dbReference type="Pfam" id="PF04093">
    <property type="entry name" value="MreD"/>
    <property type="match status" value="1"/>
</dbReference>
<gene>
    <name evidence="9" type="ordered locus">MROS_2818</name>
</gene>
<dbReference type="EMBL" id="CP003557">
    <property type="protein sequence ID" value="AFN76048.1"/>
    <property type="molecule type" value="Genomic_DNA"/>
</dbReference>
<dbReference type="STRING" id="1191523.MROS_2818"/>
<evidence type="ECO:0000256" key="5">
    <source>
        <dbReference type="ARBA" id="ARBA00022960"/>
    </source>
</evidence>
<dbReference type="GO" id="GO:0008360">
    <property type="term" value="P:regulation of cell shape"/>
    <property type="evidence" value="ECO:0007669"/>
    <property type="project" value="UniProtKB-KW"/>
</dbReference>
<evidence type="ECO:0000256" key="8">
    <source>
        <dbReference type="SAM" id="Phobius"/>
    </source>
</evidence>
<keyword evidence="6 8" id="KW-1133">Transmembrane helix</keyword>
<keyword evidence="7 8" id="KW-0472">Membrane</keyword>
<proteinExistence type="inferred from homology"/>
<dbReference type="InterPro" id="IPR007227">
    <property type="entry name" value="Cell_shape_determining_MreD"/>
</dbReference>
<evidence type="ECO:0000313" key="10">
    <source>
        <dbReference type="Proteomes" id="UP000009011"/>
    </source>
</evidence>
<evidence type="ECO:0000256" key="4">
    <source>
        <dbReference type="ARBA" id="ARBA00022692"/>
    </source>
</evidence>
<feature type="transmembrane region" description="Helical" evidence="8">
    <location>
        <begin position="130"/>
        <end position="156"/>
    </location>
</feature>
<dbReference type="Proteomes" id="UP000009011">
    <property type="component" value="Chromosome"/>
</dbReference>
<dbReference type="OrthoDB" id="597763at2"/>
<dbReference type="RefSeq" id="WP_014857478.1">
    <property type="nucleotide sequence ID" value="NC_018178.1"/>
</dbReference>
<name>I7A4B1_MELRP</name>
<reference evidence="9 10" key="1">
    <citation type="journal article" date="2013" name="PLoS ONE">
        <title>Genomic analysis of Melioribacter roseus, facultatively anaerobic organotrophic bacterium representing a novel deep lineage within Bacteriodetes/Chlorobi group.</title>
        <authorList>
            <person name="Kadnikov V.V."/>
            <person name="Mardanov A.V."/>
            <person name="Podosokorskaya O.A."/>
            <person name="Gavrilov S.N."/>
            <person name="Kublanov I.V."/>
            <person name="Beletsky A.V."/>
            <person name="Bonch-Osmolovskaya E.A."/>
            <person name="Ravin N.V."/>
        </authorList>
    </citation>
    <scope>NUCLEOTIDE SEQUENCE [LARGE SCALE GENOMIC DNA]</scope>
    <source>
        <strain evidence="10">JCM 17771 / P3M-2</strain>
    </source>
</reference>
<evidence type="ECO:0000313" key="9">
    <source>
        <dbReference type="EMBL" id="AFN76048.1"/>
    </source>
</evidence>
<keyword evidence="10" id="KW-1185">Reference proteome</keyword>
<keyword evidence="3" id="KW-1003">Cell membrane</keyword>
<feature type="transmembrane region" description="Helical" evidence="8">
    <location>
        <begin position="35"/>
        <end position="63"/>
    </location>
</feature>
<keyword evidence="4 8" id="KW-0812">Transmembrane</keyword>
<feature type="transmembrane region" description="Helical" evidence="8">
    <location>
        <begin position="69"/>
        <end position="90"/>
    </location>
</feature>
<evidence type="ECO:0000256" key="1">
    <source>
        <dbReference type="ARBA" id="ARBA00004651"/>
    </source>
</evidence>
<organism evidence="9 10">
    <name type="scientific">Melioribacter roseus (strain DSM 23840 / JCM 17771 / VKM B-2668 / P3M-2)</name>
    <dbReference type="NCBI Taxonomy" id="1191523"/>
    <lineage>
        <taxon>Bacteria</taxon>
        <taxon>Pseudomonadati</taxon>
        <taxon>Ignavibacteriota</taxon>
        <taxon>Ignavibacteria</taxon>
        <taxon>Ignavibacteriales</taxon>
        <taxon>Melioribacteraceae</taxon>
        <taxon>Melioribacter</taxon>
    </lineage>
</organism>
<evidence type="ECO:0000256" key="7">
    <source>
        <dbReference type="ARBA" id="ARBA00023136"/>
    </source>
</evidence>
<dbReference type="eggNOG" id="ENOG5033MB6">
    <property type="taxonomic scope" value="Bacteria"/>
</dbReference>
<keyword evidence="5" id="KW-0133">Cell shape</keyword>
<feature type="transmembrane region" description="Helical" evidence="8">
    <location>
        <begin position="102"/>
        <end position="124"/>
    </location>
</feature>
<dbReference type="NCBIfam" id="TIGR03426">
    <property type="entry name" value="shape_MreD"/>
    <property type="match status" value="1"/>
</dbReference>
<evidence type="ECO:0000256" key="3">
    <source>
        <dbReference type="ARBA" id="ARBA00022475"/>
    </source>
</evidence>
<dbReference type="KEGG" id="mro:MROS_2818"/>
<dbReference type="AlphaFoldDB" id="I7A4B1"/>
<evidence type="ECO:0000256" key="6">
    <source>
        <dbReference type="ARBA" id="ARBA00022989"/>
    </source>
</evidence>
<accession>I7A4B1</accession>